<reference evidence="1" key="3">
    <citation type="submission" date="2023-12" db="EMBL/GenBank/DDBJ databases">
        <authorList>
            <person name="Sun Q."/>
            <person name="Inoue M."/>
        </authorList>
    </citation>
    <scope>NUCLEOTIDE SEQUENCE</scope>
    <source>
        <strain evidence="1">JCM 18542</strain>
    </source>
</reference>
<keyword evidence="3" id="KW-1185">Reference proteome</keyword>
<evidence type="ECO:0000313" key="2">
    <source>
        <dbReference type="EMBL" id="GAA4825760.1"/>
    </source>
</evidence>
<accession>A0ABP9D6M8</accession>
<reference evidence="1" key="1">
    <citation type="journal article" date="2014" name="Int. J. Syst. Evol. Microbiol.">
        <title>Complete genome of a new Firmicutes species belonging to the dominant human colonic microbiota ('Ruminococcus bicirculans') reveals two chromosomes and a selective capacity to utilize plant glucans.</title>
        <authorList>
            <consortium name="NISC Comparative Sequencing Program"/>
            <person name="Wegmann U."/>
            <person name="Louis P."/>
            <person name="Goesmann A."/>
            <person name="Henrissat B."/>
            <person name="Duncan S.H."/>
            <person name="Flint H.J."/>
        </authorList>
    </citation>
    <scope>NUCLEOTIDE SEQUENCE</scope>
    <source>
        <strain evidence="1">JCM 18542</strain>
    </source>
</reference>
<protein>
    <recommendedName>
        <fullName evidence="4">PAS domain-containing protein</fullName>
    </recommendedName>
</protein>
<evidence type="ECO:0008006" key="4">
    <source>
        <dbReference type="Google" id="ProtNLM"/>
    </source>
</evidence>
<proteinExistence type="predicted"/>
<sequence>MAVGADIYAALAARSPVPAMIAVYGADRRVWLNQALRALLGYPAAARLRADDIVHPGDQGRQQAVAAALRAGLIDAASTDLRLLSQGGWVLTVTAHDSAARVDGQVTILTLIADWTEAAWNGHY</sequence>
<evidence type="ECO:0000313" key="1">
    <source>
        <dbReference type="EMBL" id="GAA4825035.1"/>
    </source>
</evidence>
<reference evidence="3" key="2">
    <citation type="journal article" date="2019" name="Int. J. Syst. Evol. Microbiol.">
        <title>The Global Catalogue of Microorganisms (GCM) 10K type strain sequencing project: providing services to taxonomists for standard genome sequencing and annotation.</title>
        <authorList>
            <consortium name="The Broad Institute Genomics Platform"/>
            <consortium name="The Broad Institute Genome Sequencing Center for Infectious Disease"/>
            <person name="Wu L."/>
            <person name="Ma J."/>
        </authorList>
    </citation>
    <scope>NUCLEOTIDE SEQUENCE [LARGE SCALE GENOMIC DNA]</scope>
    <source>
        <strain evidence="3">JCM 18542</strain>
    </source>
</reference>
<dbReference type="SUPFAM" id="SSF55785">
    <property type="entry name" value="PYP-like sensor domain (PAS domain)"/>
    <property type="match status" value="1"/>
</dbReference>
<organism evidence="1 3">
    <name type="scientific">Tomitella cavernea</name>
    <dbReference type="NCBI Taxonomy" id="1387982"/>
    <lineage>
        <taxon>Bacteria</taxon>
        <taxon>Bacillati</taxon>
        <taxon>Actinomycetota</taxon>
        <taxon>Actinomycetes</taxon>
        <taxon>Mycobacteriales</taxon>
        <taxon>Tomitella</taxon>
    </lineage>
</organism>
<dbReference type="Proteomes" id="UP001500839">
    <property type="component" value="Unassembled WGS sequence"/>
</dbReference>
<dbReference type="InterPro" id="IPR035965">
    <property type="entry name" value="PAS-like_dom_sf"/>
</dbReference>
<dbReference type="Gene3D" id="3.30.450.20">
    <property type="entry name" value="PAS domain"/>
    <property type="match status" value="1"/>
</dbReference>
<dbReference type="EMBL" id="BAABKQ010000002">
    <property type="protein sequence ID" value="GAA4825035.1"/>
    <property type="molecule type" value="Genomic_DNA"/>
</dbReference>
<name>A0ABP9D6M8_9ACTN</name>
<evidence type="ECO:0000313" key="3">
    <source>
        <dbReference type="Proteomes" id="UP001500839"/>
    </source>
</evidence>
<dbReference type="EMBL" id="BAABKQ010000002">
    <property type="protein sequence ID" value="GAA4825760.1"/>
    <property type="molecule type" value="Genomic_DNA"/>
</dbReference>
<comment type="caution">
    <text evidence="1">The sequence shown here is derived from an EMBL/GenBank/DDBJ whole genome shotgun (WGS) entry which is preliminary data.</text>
</comment>
<gene>
    <name evidence="1" type="ORF">GCM10023353_37610</name>
    <name evidence="2" type="ORF">GCM10023353_38600</name>
</gene>